<reference evidence="2 3" key="1">
    <citation type="submission" date="2016-01" db="EMBL/GenBank/DDBJ databases">
        <title>Highly variable Streptococcus oralis are common among viridans streptococci isolated from primates.</title>
        <authorList>
            <person name="Denapaite D."/>
            <person name="Rieger M."/>
            <person name="Koendgen S."/>
            <person name="Brueckner R."/>
            <person name="Ochigava I."/>
            <person name="Kappeler P."/>
            <person name="Maetz-Rensing K."/>
            <person name="Leendertz F."/>
            <person name="Hakenbeck R."/>
        </authorList>
    </citation>
    <scope>NUCLEOTIDE SEQUENCE [LARGE SCALE GENOMIC DNA]</scope>
    <source>
        <strain evidence="2 3">DD16</strain>
    </source>
</reference>
<dbReference type="EMBL" id="LQOB01000031">
    <property type="protein sequence ID" value="KXT87818.1"/>
    <property type="molecule type" value="Genomic_DNA"/>
</dbReference>
<gene>
    <name evidence="2" type="ORF">SORDD16_00525</name>
</gene>
<organism evidence="2 3">
    <name type="scientific">Streptococcus oralis</name>
    <dbReference type="NCBI Taxonomy" id="1303"/>
    <lineage>
        <taxon>Bacteria</taxon>
        <taxon>Bacillati</taxon>
        <taxon>Bacillota</taxon>
        <taxon>Bacilli</taxon>
        <taxon>Lactobacillales</taxon>
        <taxon>Streptococcaceae</taxon>
        <taxon>Streptococcus</taxon>
    </lineage>
</organism>
<dbReference type="PANTHER" id="PTHR33678:SF2">
    <property type="match status" value="1"/>
</dbReference>
<dbReference type="PANTHER" id="PTHR33678">
    <property type="entry name" value="BLL1576 PROTEIN"/>
    <property type="match status" value="1"/>
</dbReference>
<dbReference type="Proteomes" id="UP000072653">
    <property type="component" value="Unassembled WGS sequence"/>
</dbReference>
<accession>A0A139PFW9</accession>
<evidence type="ECO:0000259" key="1">
    <source>
        <dbReference type="Pfam" id="PF03050"/>
    </source>
</evidence>
<feature type="domain" description="Transposase IS66 central" evidence="1">
    <location>
        <begin position="2"/>
        <end position="63"/>
    </location>
</feature>
<proteinExistence type="predicted"/>
<dbReference type="InterPro" id="IPR052344">
    <property type="entry name" value="Transposase-related"/>
</dbReference>
<comment type="caution">
    <text evidence="2">The sequence shown here is derived from an EMBL/GenBank/DDBJ whole genome shotgun (WGS) entry which is preliminary data.</text>
</comment>
<evidence type="ECO:0000313" key="2">
    <source>
        <dbReference type="EMBL" id="KXT87818.1"/>
    </source>
</evidence>
<name>A0A139PFW9_STROR</name>
<dbReference type="InterPro" id="IPR004291">
    <property type="entry name" value="Transposase_IS66_central"/>
</dbReference>
<protein>
    <submittedName>
        <fullName evidence="2">Mobile element protein</fullName>
    </submittedName>
</protein>
<dbReference type="AlphaFoldDB" id="A0A139PFW9"/>
<dbReference type="PATRIC" id="fig|1303.79.peg.571"/>
<sequence length="63" mass="7531">MTYYWTFLSGKHEKKDITLYHHNKCRSGLVVEEFLGDYTSYVRCDMWSAYRQLEKASWLLGAC</sequence>
<evidence type="ECO:0000313" key="3">
    <source>
        <dbReference type="Proteomes" id="UP000072653"/>
    </source>
</evidence>
<dbReference type="Pfam" id="PF03050">
    <property type="entry name" value="DDE_Tnp_IS66"/>
    <property type="match status" value="1"/>
</dbReference>